<reference evidence="3 4" key="1">
    <citation type="submission" date="2016-10" db="EMBL/GenBank/DDBJ databases">
        <authorList>
            <person name="de Groot N.N."/>
        </authorList>
    </citation>
    <scope>NUCLEOTIDE SEQUENCE [LARGE SCALE GENOMIC DNA]</scope>
    <source>
        <strain evidence="3 4">CGMCC 1.9109</strain>
    </source>
</reference>
<dbReference type="Gene3D" id="2.40.10.10">
    <property type="entry name" value="Trypsin-like serine proteases"/>
    <property type="match status" value="1"/>
</dbReference>
<evidence type="ECO:0000313" key="4">
    <source>
        <dbReference type="Proteomes" id="UP000183685"/>
    </source>
</evidence>
<accession>A0A1G6ZJM4</accession>
<dbReference type="SUPFAM" id="SSF50494">
    <property type="entry name" value="Trypsin-like serine proteases"/>
    <property type="match status" value="1"/>
</dbReference>
<protein>
    <submittedName>
        <fullName evidence="3">Trypsin</fullName>
    </submittedName>
</protein>
<dbReference type="InterPro" id="IPR009003">
    <property type="entry name" value="Peptidase_S1_PA"/>
</dbReference>
<dbReference type="RefSeq" id="WP_068304494.1">
    <property type="nucleotide sequence ID" value="NZ_FNAK01000004.1"/>
</dbReference>
<evidence type="ECO:0000313" key="3">
    <source>
        <dbReference type="EMBL" id="SDE02818.1"/>
    </source>
</evidence>
<dbReference type="InterPro" id="IPR043504">
    <property type="entry name" value="Peptidase_S1_PA_chymotrypsin"/>
</dbReference>
<feature type="signal peptide" evidence="1">
    <location>
        <begin position="1"/>
        <end position="21"/>
    </location>
</feature>
<dbReference type="InterPro" id="IPR001254">
    <property type="entry name" value="Trypsin_dom"/>
</dbReference>
<dbReference type="PRINTS" id="PR00722">
    <property type="entry name" value="CHYMOTRYPSIN"/>
</dbReference>
<dbReference type="EMBL" id="FNAK01000004">
    <property type="protein sequence ID" value="SDE02818.1"/>
    <property type="molecule type" value="Genomic_DNA"/>
</dbReference>
<dbReference type="InterPro" id="IPR001314">
    <property type="entry name" value="Peptidase_S1A"/>
</dbReference>
<feature type="chain" id="PRO_5010226981" evidence="1">
    <location>
        <begin position="22"/>
        <end position="268"/>
    </location>
</feature>
<dbReference type="GO" id="GO:0004252">
    <property type="term" value="F:serine-type endopeptidase activity"/>
    <property type="evidence" value="ECO:0007669"/>
    <property type="project" value="InterPro"/>
</dbReference>
<evidence type="ECO:0000256" key="1">
    <source>
        <dbReference type="SAM" id="SignalP"/>
    </source>
</evidence>
<sequence length="268" mass="29541">MKYTVCLAAALVMALGTIANAEVRRHDKPAEAYQPEEAPGYLVDMRHEGSGILVAPNWVLSVAHNIFYDYHGKTLTIGDKDYVIQKLVFHPNWQEMPPELGQGDAAPLMTFLAGRTDLVLIKLSESVEGPEPIAIYNGNDEVAHEITVYGKGAKGDGITGEQMETKPARRLGYFRNVVDKADESWLYFDFDRPGADALELEGTTGSGDSGGPSVVVIDGKPYAFGLSSWRWYEGDLANFKGGVYGMTSVQQRLSRYRDWIEATIKADE</sequence>
<keyword evidence="1" id="KW-0732">Signal</keyword>
<proteinExistence type="predicted"/>
<dbReference type="SMART" id="SM00020">
    <property type="entry name" value="Tryp_SPc"/>
    <property type="match status" value="1"/>
</dbReference>
<evidence type="ECO:0000259" key="2">
    <source>
        <dbReference type="PROSITE" id="PS50240"/>
    </source>
</evidence>
<dbReference type="PROSITE" id="PS50240">
    <property type="entry name" value="TRYPSIN_DOM"/>
    <property type="match status" value="1"/>
</dbReference>
<name>A0A1G6ZJM4_9PROT</name>
<dbReference type="AlphaFoldDB" id="A0A1G6ZJM4"/>
<dbReference type="Proteomes" id="UP000183685">
    <property type="component" value="Unassembled WGS sequence"/>
</dbReference>
<dbReference type="STRING" id="637679.GCA_001550055_02012"/>
<dbReference type="Pfam" id="PF00089">
    <property type="entry name" value="Trypsin"/>
    <property type="match status" value="1"/>
</dbReference>
<gene>
    <name evidence="3" type="ORF">SAMN04488071_1843</name>
</gene>
<feature type="domain" description="Peptidase S1" evidence="2">
    <location>
        <begin position="13"/>
        <end position="265"/>
    </location>
</feature>
<dbReference type="GO" id="GO:0006508">
    <property type="term" value="P:proteolysis"/>
    <property type="evidence" value="ECO:0007669"/>
    <property type="project" value="InterPro"/>
</dbReference>
<keyword evidence="4" id="KW-1185">Reference proteome</keyword>
<organism evidence="3 4">
    <name type="scientific">Kordiimonas lacus</name>
    <dbReference type="NCBI Taxonomy" id="637679"/>
    <lineage>
        <taxon>Bacteria</taxon>
        <taxon>Pseudomonadati</taxon>
        <taxon>Pseudomonadota</taxon>
        <taxon>Alphaproteobacteria</taxon>
        <taxon>Kordiimonadales</taxon>
        <taxon>Kordiimonadaceae</taxon>
        <taxon>Kordiimonas</taxon>
    </lineage>
</organism>